<keyword evidence="3" id="KW-0862">Zinc</keyword>
<dbReference type="GO" id="GO:0008270">
    <property type="term" value="F:zinc ion binding"/>
    <property type="evidence" value="ECO:0007669"/>
    <property type="project" value="UniProtKB-KW"/>
</dbReference>
<evidence type="ECO:0000256" key="4">
    <source>
        <dbReference type="PROSITE-ProRule" id="PRU00134"/>
    </source>
</evidence>
<dbReference type="Gene3D" id="6.10.140.2220">
    <property type="match status" value="1"/>
</dbReference>
<feature type="region of interest" description="Disordered" evidence="5">
    <location>
        <begin position="213"/>
        <end position="260"/>
    </location>
</feature>
<keyword evidence="1" id="KW-0479">Metal-binding</keyword>
<keyword evidence="8" id="KW-1185">Reference proteome</keyword>
<dbReference type="EMBL" id="JAEHOE010000157">
    <property type="protein sequence ID" value="KAG2484108.1"/>
    <property type="molecule type" value="Genomic_DNA"/>
</dbReference>
<keyword evidence="2 4" id="KW-0863">Zinc-finger</keyword>
<dbReference type="SUPFAM" id="SSF144232">
    <property type="entry name" value="HIT/MYND zinc finger-like"/>
    <property type="match status" value="1"/>
</dbReference>
<evidence type="ECO:0000256" key="2">
    <source>
        <dbReference type="ARBA" id="ARBA00022771"/>
    </source>
</evidence>
<organism evidence="7 8">
    <name type="scientific">Edaphochlamys debaryana</name>
    <dbReference type="NCBI Taxonomy" id="47281"/>
    <lineage>
        <taxon>Eukaryota</taxon>
        <taxon>Viridiplantae</taxon>
        <taxon>Chlorophyta</taxon>
        <taxon>core chlorophytes</taxon>
        <taxon>Chlorophyceae</taxon>
        <taxon>CS clade</taxon>
        <taxon>Chlamydomonadales</taxon>
        <taxon>Chlamydomonadales incertae sedis</taxon>
        <taxon>Edaphochlamys</taxon>
    </lineage>
</organism>
<feature type="domain" description="MYND-type" evidence="6">
    <location>
        <begin position="576"/>
        <end position="618"/>
    </location>
</feature>
<dbReference type="AlphaFoldDB" id="A0A836BQZ2"/>
<name>A0A836BQZ2_9CHLO</name>
<evidence type="ECO:0000259" key="6">
    <source>
        <dbReference type="PROSITE" id="PS50865"/>
    </source>
</evidence>
<feature type="compositionally biased region" description="Gly residues" evidence="5">
    <location>
        <begin position="226"/>
        <end position="247"/>
    </location>
</feature>
<dbReference type="Proteomes" id="UP000612055">
    <property type="component" value="Unassembled WGS sequence"/>
</dbReference>
<reference evidence="7" key="1">
    <citation type="journal article" date="2020" name="bioRxiv">
        <title>Comparative genomics of Chlamydomonas.</title>
        <authorList>
            <person name="Craig R.J."/>
            <person name="Hasan A.R."/>
            <person name="Ness R.W."/>
            <person name="Keightley P.D."/>
        </authorList>
    </citation>
    <scope>NUCLEOTIDE SEQUENCE</scope>
    <source>
        <strain evidence="7">CCAP 11/70</strain>
    </source>
</reference>
<dbReference type="InterPro" id="IPR002893">
    <property type="entry name" value="Znf_MYND"/>
</dbReference>
<dbReference type="Pfam" id="PF01753">
    <property type="entry name" value="zf-MYND"/>
    <property type="match status" value="1"/>
</dbReference>
<feature type="compositionally biased region" description="Basic and acidic residues" evidence="5">
    <location>
        <begin position="248"/>
        <end position="260"/>
    </location>
</feature>
<sequence length="633" mass="65701">MARLGDPDDDPPGLYLVLPDMPFAVEALAGAAEALGRRAEALAALGVPQREPKPWMWEAVTWLQMMASARLRINAANWAHLSACLPSILRLQGWLLRAMANRVVLAGCQWPHLAIPLMSMALYVDDSFKTGVGASEVGVWTPLSPAQRAAAQGALHLSGWAPALDRALRWAAERGYLSHPAPLISDSNLAVQHFANLARFLLPATIAPSVRQWWQQERERRRQASPGGGGAGGARDAGQAGEAGGGEDGGHSGGDRPRRICREGPAQLLLGPKSPAFNIATSLLAAQPIADAGWAALAELGAGADAVEAAALAESRRRLGEVVDWCGVAAMQLATALADEAAAALKAYRTSSGGAGGGWTPPPIEQTLEHTASLGEIVCCFACRCSPAALEAAAPQRALAALDAVADATRTGGGAGANAAWERANAGLSQPYTNAIFVLSSDQQLRHLVPGWYWPGPPLQGGGSRSTSTWSEGVLSLDGGRAVTAATVPPKPIVLTQSPAGAALANARWPDDLDRLGPLVMAAARRSAMERGLFGPGDRQYRQRQWAAAFGDRGGGGGGGSSWPPAALRVCGNPRCDALGAGAECALPLKQCAGCRGVRYCCVGCQQAHWRGGHKAECGRAGVEAEAEVEAAS</sequence>
<protein>
    <recommendedName>
        <fullName evidence="6">MYND-type domain-containing protein</fullName>
    </recommendedName>
</protein>
<comment type="caution">
    <text evidence="7">The sequence shown here is derived from an EMBL/GenBank/DDBJ whole genome shotgun (WGS) entry which is preliminary data.</text>
</comment>
<evidence type="ECO:0000313" key="8">
    <source>
        <dbReference type="Proteomes" id="UP000612055"/>
    </source>
</evidence>
<evidence type="ECO:0000256" key="1">
    <source>
        <dbReference type="ARBA" id="ARBA00022723"/>
    </source>
</evidence>
<evidence type="ECO:0000313" key="7">
    <source>
        <dbReference type="EMBL" id="KAG2484108.1"/>
    </source>
</evidence>
<accession>A0A836BQZ2</accession>
<proteinExistence type="predicted"/>
<gene>
    <name evidence="7" type="ORF">HYH03_017060</name>
</gene>
<dbReference type="PROSITE" id="PS50865">
    <property type="entry name" value="ZF_MYND_2"/>
    <property type="match status" value="1"/>
</dbReference>
<dbReference type="OrthoDB" id="534422at2759"/>
<evidence type="ECO:0000256" key="5">
    <source>
        <dbReference type="SAM" id="MobiDB-lite"/>
    </source>
</evidence>
<evidence type="ECO:0000256" key="3">
    <source>
        <dbReference type="ARBA" id="ARBA00022833"/>
    </source>
</evidence>